<reference evidence="3" key="1">
    <citation type="submission" date="2021-01" db="EMBL/GenBank/DDBJ databases">
        <authorList>
            <person name="Corre E."/>
            <person name="Pelletier E."/>
            <person name="Niang G."/>
            <person name="Scheremetjew M."/>
            <person name="Finn R."/>
            <person name="Kale V."/>
            <person name="Holt S."/>
            <person name="Cochrane G."/>
            <person name="Meng A."/>
            <person name="Brown T."/>
            <person name="Cohen L."/>
        </authorList>
    </citation>
    <scope>NUCLEOTIDE SEQUENCE</scope>
    <source>
        <strain evidence="3">UTEX LB 2760</strain>
    </source>
</reference>
<keyword evidence="1" id="KW-0433">Leucine-rich repeat</keyword>
<dbReference type="EMBL" id="HBEK01005865">
    <property type="protein sequence ID" value="CAD8393294.1"/>
    <property type="molecule type" value="Transcribed_RNA"/>
</dbReference>
<evidence type="ECO:0000256" key="2">
    <source>
        <dbReference type="ARBA" id="ARBA00022737"/>
    </source>
</evidence>
<sequence>MDAFQVFDTVKSFDKPEGGTPAHPDPELDLHARILSACSHGGNRLDLSNLDLSDSLLCTLLDSVRSVQKHVQVVDLSMNFLTGSAQDNGGVETGTRFANKFPDVQSLDLSGNSLVSIPGFATAFRNLKEIDFSDNNSLINFDTSALPKSVRHVYARNCALRRFPEPLDALPRTSVLQLSGNRIRSLAGDIGELENLVYINISDNEAENLPDELAADDQLRMAGLY</sequence>
<name>A0A6T6L7F8_9RHOD</name>
<accession>A0A6T6L7F8</accession>
<keyword evidence="2" id="KW-0677">Repeat</keyword>
<dbReference type="AlphaFoldDB" id="A0A6T6L7F8"/>
<evidence type="ECO:0000256" key="1">
    <source>
        <dbReference type="ARBA" id="ARBA00022614"/>
    </source>
</evidence>
<dbReference type="InterPro" id="IPR050216">
    <property type="entry name" value="LRR_domain-containing"/>
</dbReference>
<gene>
    <name evidence="3" type="ORF">RMAR0315_LOCUS3278</name>
    <name evidence="4" type="ORF">RMAR0315_LOCUS3279</name>
</gene>
<dbReference type="InterPro" id="IPR032675">
    <property type="entry name" value="LRR_dom_sf"/>
</dbReference>
<evidence type="ECO:0000313" key="4">
    <source>
        <dbReference type="EMBL" id="CAD8393294.1"/>
    </source>
</evidence>
<dbReference type="GO" id="GO:0005737">
    <property type="term" value="C:cytoplasm"/>
    <property type="evidence" value="ECO:0007669"/>
    <property type="project" value="TreeGrafter"/>
</dbReference>
<protein>
    <submittedName>
        <fullName evidence="3">Uncharacterized protein</fullName>
    </submittedName>
</protein>
<dbReference type="SUPFAM" id="SSF52058">
    <property type="entry name" value="L domain-like"/>
    <property type="match status" value="1"/>
</dbReference>
<evidence type="ECO:0000313" key="3">
    <source>
        <dbReference type="EMBL" id="CAD8393293.1"/>
    </source>
</evidence>
<dbReference type="Gene3D" id="3.80.10.10">
    <property type="entry name" value="Ribonuclease Inhibitor"/>
    <property type="match status" value="1"/>
</dbReference>
<dbReference type="PANTHER" id="PTHR48051:SF1">
    <property type="entry name" value="RAS SUPPRESSOR PROTEIN 1"/>
    <property type="match status" value="1"/>
</dbReference>
<dbReference type="PANTHER" id="PTHR48051">
    <property type="match status" value="1"/>
</dbReference>
<dbReference type="EMBL" id="HBEK01005864">
    <property type="protein sequence ID" value="CAD8393293.1"/>
    <property type="molecule type" value="Transcribed_RNA"/>
</dbReference>
<proteinExistence type="predicted"/>
<organism evidence="3">
    <name type="scientific">Rhodosorus marinus</name>
    <dbReference type="NCBI Taxonomy" id="101924"/>
    <lineage>
        <taxon>Eukaryota</taxon>
        <taxon>Rhodophyta</taxon>
        <taxon>Stylonematophyceae</taxon>
        <taxon>Stylonematales</taxon>
        <taxon>Stylonemataceae</taxon>
        <taxon>Rhodosorus</taxon>
    </lineage>
</organism>